<organism evidence="2 3">
    <name type="scientific">Fusarium sporotrichioides</name>
    <dbReference type="NCBI Taxonomy" id="5514"/>
    <lineage>
        <taxon>Eukaryota</taxon>
        <taxon>Fungi</taxon>
        <taxon>Dikarya</taxon>
        <taxon>Ascomycota</taxon>
        <taxon>Pezizomycotina</taxon>
        <taxon>Sordariomycetes</taxon>
        <taxon>Hypocreomycetidae</taxon>
        <taxon>Hypocreales</taxon>
        <taxon>Nectriaceae</taxon>
        <taxon>Fusarium</taxon>
    </lineage>
</organism>
<comment type="caution">
    <text evidence="2">The sequence shown here is derived from an EMBL/GenBank/DDBJ whole genome shotgun (WGS) entry which is preliminary data.</text>
</comment>
<feature type="compositionally biased region" description="Polar residues" evidence="1">
    <location>
        <begin position="67"/>
        <end position="80"/>
    </location>
</feature>
<dbReference type="Proteomes" id="UP000266152">
    <property type="component" value="Unassembled WGS sequence"/>
</dbReference>
<feature type="region of interest" description="Disordered" evidence="1">
    <location>
        <begin position="38"/>
        <end position="95"/>
    </location>
</feature>
<accession>A0A395SD73</accession>
<reference evidence="2 3" key="1">
    <citation type="journal article" date="2018" name="PLoS Pathog.">
        <title>Evolution of structural diversity of trichothecenes, a family of toxins produced by plant pathogenic and entomopathogenic fungi.</title>
        <authorList>
            <person name="Proctor R.H."/>
            <person name="McCormick S.P."/>
            <person name="Kim H.S."/>
            <person name="Cardoza R.E."/>
            <person name="Stanley A.M."/>
            <person name="Lindo L."/>
            <person name="Kelly A."/>
            <person name="Brown D.W."/>
            <person name="Lee T."/>
            <person name="Vaughan M.M."/>
            <person name="Alexander N.J."/>
            <person name="Busman M."/>
            <person name="Gutierrez S."/>
        </authorList>
    </citation>
    <scope>NUCLEOTIDE SEQUENCE [LARGE SCALE GENOMIC DNA]</scope>
    <source>
        <strain evidence="2 3">NRRL 3299</strain>
    </source>
</reference>
<dbReference type="AlphaFoldDB" id="A0A395SD73"/>
<evidence type="ECO:0000313" key="3">
    <source>
        <dbReference type="Proteomes" id="UP000266152"/>
    </source>
</evidence>
<feature type="compositionally biased region" description="Polar residues" evidence="1">
    <location>
        <begin position="38"/>
        <end position="49"/>
    </location>
</feature>
<sequence>MSTLKSDLQSSKDFRYECAKRIEAKIPRTSLFITLSTTGNPRRNYTAGSTGMPGGHWLPWLGKASKGPTQESKYRGQSSQAPPPQVRGRPLRLGQ</sequence>
<proteinExistence type="predicted"/>
<protein>
    <submittedName>
        <fullName evidence="2">Uncharacterized protein</fullName>
    </submittedName>
</protein>
<dbReference type="EMBL" id="PXOF01000054">
    <property type="protein sequence ID" value="RGP70117.1"/>
    <property type="molecule type" value="Genomic_DNA"/>
</dbReference>
<keyword evidence="3" id="KW-1185">Reference proteome</keyword>
<name>A0A395SD73_FUSSP</name>
<evidence type="ECO:0000256" key="1">
    <source>
        <dbReference type="SAM" id="MobiDB-lite"/>
    </source>
</evidence>
<gene>
    <name evidence="2" type="ORF">FSPOR_4229</name>
</gene>
<evidence type="ECO:0000313" key="2">
    <source>
        <dbReference type="EMBL" id="RGP70117.1"/>
    </source>
</evidence>